<dbReference type="UniPathway" id="UPA00074">
    <property type="reaction ID" value="UER00131"/>
</dbReference>
<evidence type="ECO:0000313" key="11">
    <source>
        <dbReference type="Proteomes" id="UP000266091"/>
    </source>
</evidence>
<evidence type="ECO:0000256" key="7">
    <source>
        <dbReference type="ARBA" id="ARBA00048475"/>
    </source>
</evidence>
<evidence type="ECO:0000259" key="9">
    <source>
        <dbReference type="Pfam" id="PF01259"/>
    </source>
</evidence>
<dbReference type="HAMAP" id="MF_00137">
    <property type="entry name" value="SAICAR_synth"/>
    <property type="match status" value="1"/>
</dbReference>
<evidence type="ECO:0000256" key="2">
    <source>
        <dbReference type="ARBA" id="ARBA00010190"/>
    </source>
</evidence>
<dbReference type="FunFam" id="3.30.470.20:FF:000015">
    <property type="entry name" value="Phosphoribosylaminoimidazole-succinocarboxamide synthase"/>
    <property type="match status" value="1"/>
</dbReference>
<dbReference type="CDD" id="cd01414">
    <property type="entry name" value="SAICAR_synt_Sc"/>
    <property type="match status" value="1"/>
</dbReference>
<dbReference type="GO" id="GO:0004639">
    <property type="term" value="F:phosphoribosylaminoimidazolesuccinocarboxamide synthase activity"/>
    <property type="evidence" value="ECO:0007669"/>
    <property type="project" value="UniProtKB-UniRule"/>
</dbReference>
<name>A0A388SFM1_9BURK</name>
<dbReference type="PANTHER" id="PTHR43700">
    <property type="entry name" value="PHOSPHORIBOSYLAMINOIMIDAZOLE-SUCCINOCARBOXAMIDE SYNTHASE"/>
    <property type="match status" value="1"/>
</dbReference>
<dbReference type="OrthoDB" id="9801549at2"/>
<comment type="catalytic activity">
    <reaction evidence="7 8">
        <text>5-amino-1-(5-phospho-D-ribosyl)imidazole-4-carboxylate + L-aspartate + ATP = (2S)-2-[5-amino-1-(5-phospho-beta-D-ribosyl)imidazole-4-carboxamido]succinate + ADP + phosphate + 2 H(+)</text>
        <dbReference type="Rhea" id="RHEA:22628"/>
        <dbReference type="ChEBI" id="CHEBI:15378"/>
        <dbReference type="ChEBI" id="CHEBI:29991"/>
        <dbReference type="ChEBI" id="CHEBI:30616"/>
        <dbReference type="ChEBI" id="CHEBI:43474"/>
        <dbReference type="ChEBI" id="CHEBI:58443"/>
        <dbReference type="ChEBI" id="CHEBI:77657"/>
        <dbReference type="ChEBI" id="CHEBI:456216"/>
        <dbReference type="EC" id="6.3.2.6"/>
    </reaction>
</comment>
<dbReference type="RefSeq" id="WP_116269867.1">
    <property type="nucleotide sequence ID" value="NZ_BGZJ01000001.1"/>
</dbReference>
<keyword evidence="11" id="KW-1185">Reference proteome</keyword>
<dbReference type="AlphaFoldDB" id="A0A388SFM1"/>
<accession>A0A388SFM1</accession>
<dbReference type="GO" id="GO:0005737">
    <property type="term" value="C:cytoplasm"/>
    <property type="evidence" value="ECO:0007669"/>
    <property type="project" value="TreeGrafter"/>
</dbReference>
<sequence length="296" mass="32783">MQGLLKTSLKSLPLVYSGKVRDSYAVGDDKLLIVATDRISAFDFILSVPIPYKGQVLTQLTNFWFEQLKGVLPNHLTGIDPLSVVAPEEADQVRGRSVVAMKLKPIMIECVARGYLTGGGWKEYLADGSVSGVKLPAGLQMSQKLDEPIFTPSAKSPIGTHDEPISYEECVKRYGGDVAKTIRDATLTLYKKAAEYAATKGIIISDTKFEFGIDEAGNIRLMDEVLTPDSSRFWPADQYNVGISPPSYDKQYIRDWLESTGWDKKSEPPVPPEEVIQRTSEKYREALFRLAGIKLG</sequence>
<protein>
    <recommendedName>
        <fullName evidence="8">Phosphoribosylaminoimidazole-succinocarboxamide synthase</fullName>
        <ecNumber evidence="8">6.3.2.6</ecNumber>
    </recommendedName>
    <alternativeName>
        <fullName evidence="8">SAICAR synthetase</fullName>
    </alternativeName>
</protein>
<evidence type="ECO:0000256" key="6">
    <source>
        <dbReference type="ARBA" id="ARBA00022840"/>
    </source>
</evidence>
<organism evidence="10 11">
    <name type="scientific">Mesosutterella multiformis</name>
    <dbReference type="NCBI Taxonomy" id="2259133"/>
    <lineage>
        <taxon>Bacteria</taxon>
        <taxon>Pseudomonadati</taxon>
        <taxon>Pseudomonadota</taxon>
        <taxon>Betaproteobacteria</taxon>
        <taxon>Burkholderiales</taxon>
        <taxon>Sutterellaceae</taxon>
        <taxon>Mesosutterella</taxon>
    </lineage>
</organism>
<dbReference type="NCBIfam" id="TIGR00081">
    <property type="entry name" value="purC"/>
    <property type="match status" value="1"/>
</dbReference>
<gene>
    <name evidence="8 10" type="primary">purC</name>
    <name evidence="10" type="ORF">MESMUL_08480</name>
</gene>
<evidence type="ECO:0000256" key="1">
    <source>
        <dbReference type="ARBA" id="ARBA00004672"/>
    </source>
</evidence>
<dbReference type="Pfam" id="PF01259">
    <property type="entry name" value="SAICAR_synt"/>
    <property type="match status" value="1"/>
</dbReference>
<proteinExistence type="inferred from homology"/>
<keyword evidence="5 8" id="KW-0658">Purine biosynthesis</keyword>
<dbReference type="PANTHER" id="PTHR43700:SF1">
    <property type="entry name" value="PHOSPHORIBOSYLAMINOIMIDAZOLE-SUCCINOCARBOXAMIDE SYNTHASE"/>
    <property type="match status" value="1"/>
</dbReference>
<evidence type="ECO:0000313" key="10">
    <source>
        <dbReference type="EMBL" id="GBO93494.1"/>
    </source>
</evidence>
<dbReference type="InterPro" id="IPR001636">
    <property type="entry name" value="SAICAR_synth"/>
</dbReference>
<dbReference type="Proteomes" id="UP000266091">
    <property type="component" value="Unassembled WGS sequence"/>
</dbReference>
<dbReference type="NCBIfam" id="NF010568">
    <property type="entry name" value="PRK13961.1"/>
    <property type="match status" value="1"/>
</dbReference>
<comment type="caution">
    <text evidence="10">The sequence shown here is derived from an EMBL/GenBank/DDBJ whole genome shotgun (WGS) entry which is preliminary data.</text>
</comment>
<dbReference type="GO" id="GO:0005524">
    <property type="term" value="F:ATP binding"/>
    <property type="evidence" value="ECO:0007669"/>
    <property type="project" value="UniProtKB-KW"/>
</dbReference>
<dbReference type="EMBL" id="BGZJ01000001">
    <property type="protein sequence ID" value="GBO93494.1"/>
    <property type="molecule type" value="Genomic_DNA"/>
</dbReference>
<dbReference type="EC" id="6.3.2.6" evidence="8"/>
<keyword evidence="6 8" id="KW-0067">ATP-binding</keyword>
<evidence type="ECO:0000256" key="3">
    <source>
        <dbReference type="ARBA" id="ARBA00022598"/>
    </source>
</evidence>
<feature type="domain" description="SAICAR synthetase/ADE2 N-terminal" evidence="9">
    <location>
        <begin position="15"/>
        <end position="267"/>
    </location>
</feature>
<dbReference type="Gene3D" id="3.30.200.20">
    <property type="entry name" value="Phosphorylase Kinase, domain 1"/>
    <property type="match status" value="1"/>
</dbReference>
<comment type="pathway">
    <text evidence="1 8">Purine metabolism; IMP biosynthesis via de novo pathway; 5-amino-1-(5-phospho-D-ribosyl)imidazole-4-carboxamide from 5-amino-1-(5-phospho-D-ribosyl)imidazole-4-carboxylate: step 1/2.</text>
</comment>
<evidence type="ECO:0000256" key="8">
    <source>
        <dbReference type="HAMAP-Rule" id="MF_00137"/>
    </source>
</evidence>
<accession>A0A401LJN0</accession>
<dbReference type="SUPFAM" id="SSF56104">
    <property type="entry name" value="SAICAR synthase-like"/>
    <property type="match status" value="1"/>
</dbReference>
<reference evidence="10 11" key="1">
    <citation type="journal article" date="2018" name="Int. J. Syst. Evol. Microbiol.">
        <title>Mesosutterella multiformis gen. nov., sp. nov., a member of the family Sutterellaceae and Sutterella megalosphaeroides sp. nov., isolated from human faeces.</title>
        <authorList>
            <person name="Sakamoto M."/>
            <person name="Ikeyama N."/>
            <person name="Kunihiro T."/>
            <person name="Iino T."/>
            <person name="Yuki M."/>
            <person name="Ohkuma M."/>
        </authorList>
    </citation>
    <scope>NUCLEOTIDE SEQUENCE [LARGE SCALE GENOMIC DNA]</scope>
    <source>
        <strain evidence="10 11">4NBBH2</strain>
    </source>
</reference>
<dbReference type="GO" id="GO:0006189">
    <property type="term" value="P:'de novo' IMP biosynthetic process"/>
    <property type="evidence" value="ECO:0007669"/>
    <property type="project" value="UniProtKB-UniRule"/>
</dbReference>
<evidence type="ECO:0000256" key="5">
    <source>
        <dbReference type="ARBA" id="ARBA00022755"/>
    </source>
</evidence>
<comment type="similarity">
    <text evidence="2 8">Belongs to the SAICAR synthetase family.</text>
</comment>
<dbReference type="InterPro" id="IPR028923">
    <property type="entry name" value="SAICAR_synt/ADE2_N"/>
</dbReference>
<evidence type="ECO:0000256" key="4">
    <source>
        <dbReference type="ARBA" id="ARBA00022741"/>
    </source>
</evidence>
<keyword evidence="4 8" id="KW-0547">Nucleotide-binding</keyword>
<keyword evidence="3 8" id="KW-0436">Ligase</keyword>
<dbReference type="Gene3D" id="3.30.470.20">
    <property type="entry name" value="ATP-grasp fold, B domain"/>
    <property type="match status" value="1"/>
</dbReference>